<keyword evidence="6 7" id="KW-0998">Cell outer membrane</keyword>
<dbReference type="Pfam" id="PF07715">
    <property type="entry name" value="Plug"/>
    <property type="match status" value="1"/>
</dbReference>
<dbReference type="AlphaFoldDB" id="A0AAJ5W7J5"/>
<evidence type="ECO:0000256" key="7">
    <source>
        <dbReference type="PROSITE-ProRule" id="PRU01360"/>
    </source>
</evidence>
<evidence type="ECO:0000256" key="1">
    <source>
        <dbReference type="ARBA" id="ARBA00004571"/>
    </source>
</evidence>
<dbReference type="GO" id="GO:0009279">
    <property type="term" value="C:cell outer membrane"/>
    <property type="evidence" value="ECO:0007669"/>
    <property type="project" value="UniProtKB-SubCell"/>
</dbReference>
<evidence type="ECO:0000313" key="10">
    <source>
        <dbReference type="EMBL" id="WEK18641.1"/>
    </source>
</evidence>
<evidence type="ECO:0000256" key="6">
    <source>
        <dbReference type="ARBA" id="ARBA00023237"/>
    </source>
</evidence>
<evidence type="ECO:0000256" key="4">
    <source>
        <dbReference type="ARBA" id="ARBA00022692"/>
    </source>
</evidence>
<sequence>MKLYAINGDKQRTYALKKILRIMKLTIFLLITGLLQVSAAGYGQRVSLSYKNASIEEVLRQIRKQSGYDFLYSNQGLKDAKPITIKINNATIEEALIECFSDQPFTYSISGKSVVIKNKPAMVLLDPVPVKGKVTNDKGDFLQGVTVTVKGTKIKVITNANGEFNINMPEKSSILIFSCIGYGNKEVAAITARNITVQLDVAAAKLIEVQVVGYGVVEKRSNTGAVATTKPNVLGALPNNLDNALVGRMAGVQVMPSSGVPGSASAITIRGVTSINGKGNSPLIVIDGVPMYGADKDANTVNFSGRTYGTGFTGNVNNSLSQNQRETFERNPLSLINPEDIESVEVLKDAFATAIYGSRGASGVILLVTKRGHLNMPRADVQISAGVNSPFAKHKLMNGDQYSDFYTTYFAQQNKAFVFPKGINTNWMDEIEQTGKTYNATFNISNGNEKGNYYISGSYANESPYIVNNKYERYSGRVNLNQNLSKALSVGTNLTLSTSKNGALNSALLYGDAAIAAPNKPIYNEFGNYVWDNWKNTLVSSLARDNNPVGYAATTINYISDNNVVGNVFAEVKLFPWAKFKSELGVDWETSRAYSRFTSKPRTLGGLASETENWRRKWVVNNTINVNKAFENHTLNGVIGQSFESSIENAVAVTASNFPNDKVLSLNTAGTKTFGSALQQEWALVSYFTRLNYMYKGRYMAGVTYRLDGSSKFSVDRRYVGFPSFSAGWDVSREQFMQKVTFVDQLKLRGSLGLSGSDGGLGYYGNKGIYTNVSGNGTWAGDNAIVPSTPNNPDLKWETRTKYNVGADIILFKSAVNITLDYYSERTKNAILSFPIPNYLGFISQSQNVGELSNKGVEFSISTTNIEKDGFRWNTMFNITRNVNKVEKLYEKNGLTDPIALGKNLEASTGRFLIEGKSATAFYLYEWAGVNPDNGNPLWVDKNGNKAETNVQLVANGGDNNRRMMGDAAPKFYGGLDNTISYKGIEFNAFFSYAYGNKMLNGTKAYLYAYTSNDVNNLSVDMLDYWKTPGQQTNIPALLNRSNFNYNPTTNLPTTAAGTDYTLGRNTSRFLEDASYIKLRSATIAYTIKPAWSKKVGVSNLKLYVQADNVFVITKYSGVDPEVSAFGSSALQMGRDEFTMPTSRSFRLGIKVGF</sequence>
<dbReference type="InterPro" id="IPR012910">
    <property type="entry name" value="Plug_dom"/>
</dbReference>
<proteinExistence type="inferred from homology"/>
<dbReference type="SUPFAM" id="SSF56935">
    <property type="entry name" value="Porins"/>
    <property type="match status" value="1"/>
</dbReference>
<comment type="subcellular location">
    <subcellularLocation>
        <location evidence="1 7">Cell outer membrane</location>
        <topology evidence="1 7">Multi-pass membrane protein</topology>
    </subcellularLocation>
</comment>
<evidence type="ECO:0000256" key="5">
    <source>
        <dbReference type="ARBA" id="ARBA00023136"/>
    </source>
</evidence>
<dbReference type="Gene3D" id="2.40.170.20">
    <property type="entry name" value="TonB-dependent receptor, beta-barrel domain"/>
    <property type="match status" value="1"/>
</dbReference>
<dbReference type="NCBIfam" id="TIGR04057">
    <property type="entry name" value="SusC_RagA_signa"/>
    <property type="match status" value="1"/>
</dbReference>
<dbReference type="Proteomes" id="UP001214530">
    <property type="component" value="Chromosome"/>
</dbReference>
<keyword evidence="2 7" id="KW-0813">Transport</keyword>
<dbReference type="SUPFAM" id="SSF49464">
    <property type="entry name" value="Carboxypeptidase regulatory domain-like"/>
    <property type="match status" value="1"/>
</dbReference>
<dbReference type="InterPro" id="IPR023997">
    <property type="entry name" value="TonB-dep_OMP_SusC/RagA_CS"/>
</dbReference>
<dbReference type="Pfam" id="PF07660">
    <property type="entry name" value="STN"/>
    <property type="match status" value="1"/>
</dbReference>
<dbReference type="EMBL" id="CP119313">
    <property type="protein sequence ID" value="WEK18641.1"/>
    <property type="molecule type" value="Genomic_DNA"/>
</dbReference>
<dbReference type="InterPro" id="IPR039426">
    <property type="entry name" value="TonB-dep_rcpt-like"/>
</dbReference>
<keyword evidence="3 7" id="KW-1134">Transmembrane beta strand</keyword>
<dbReference type="InterPro" id="IPR011662">
    <property type="entry name" value="Secretin/TonB_short_N"/>
</dbReference>
<accession>A0AAJ5W7J5</accession>
<evidence type="ECO:0000259" key="8">
    <source>
        <dbReference type="Pfam" id="PF07660"/>
    </source>
</evidence>
<feature type="domain" description="Secretin/TonB short N-terminal" evidence="8">
    <location>
        <begin position="68"/>
        <end position="117"/>
    </location>
</feature>
<feature type="domain" description="TonB-dependent receptor plug" evidence="9">
    <location>
        <begin position="219"/>
        <end position="364"/>
    </location>
</feature>
<dbReference type="InterPro" id="IPR023996">
    <property type="entry name" value="TonB-dep_OMP_SusC/RagA"/>
</dbReference>
<dbReference type="InterPro" id="IPR036942">
    <property type="entry name" value="Beta-barrel_TonB_sf"/>
</dbReference>
<dbReference type="Pfam" id="PF13715">
    <property type="entry name" value="CarbopepD_reg_2"/>
    <property type="match status" value="1"/>
</dbReference>
<keyword evidence="4 7" id="KW-0812">Transmembrane</keyword>
<dbReference type="Gene3D" id="2.60.40.1120">
    <property type="entry name" value="Carboxypeptidase-like, regulatory domain"/>
    <property type="match status" value="1"/>
</dbReference>
<dbReference type="Gene3D" id="3.55.50.30">
    <property type="match status" value="1"/>
</dbReference>
<keyword evidence="5 7" id="KW-0472">Membrane</keyword>
<dbReference type="PROSITE" id="PS52016">
    <property type="entry name" value="TONB_DEPENDENT_REC_3"/>
    <property type="match status" value="1"/>
</dbReference>
<protein>
    <submittedName>
        <fullName evidence="10">SusC/RagA family TonB-linked outer membrane protein</fullName>
    </submittedName>
</protein>
<dbReference type="InterPro" id="IPR037066">
    <property type="entry name" value="Plug_dom_sf"/>
</dbReference>
<name>A0AAJ5W7J5_9SPHI</name>
<evidence type="ECO:0000256" key="2">
    <source>
        <dbReference type="ARBA" id="ARBA00022448"/>
    </source>
</evidence>
<evidence type="ECO:0000256" key="3">
    <source>
        <dbReference type="ARBA" id="ARBA00022452"/>
    </source>
</evidence>
<evidence type="ECO:0000313" key="11">
    <source>
        <dbReference type="Proteomes" id="UP001214530"/>
    </source>
</evidence>
<dbReference type="Gene3D" id="2.170.130.10">
    <property type="entry name" value="TonB-dependent receptor, plug domain"/>
    <property type="match status" value="1"/>
</dbReference>
<evidence type="ECO:0000259" key="9">
    <source>
        <dbReference type="Pfam" id="PF07715"/>
    </source>
</evidence>
<gene>
    <name evidence="10" type="ORF">P0Y49_17780</name>
</gene>
<organism evidence="10 11">
    <name type="scientific">Candidatus Pedobacter colombiensis</name>
    <dbReference type="NCBI Taxonomy" id="3121371"/>
    <lineage>
        <taxon>Bacteria</taxon>
        <taxon>Pseudomonadati</taxon>
        <taxon>Bacteroidota</taxon>
        <taxon>Sphingobacteriia</taxon>
        <taxon>Sphingobacteriales</taxon>
        <taxon>Sphingobacteriaceae</taxon>
        <taxon>Pedobacter</taxon>
    </lineage>
</organism>
<reference evidence="10" key="1">
    <citation type="submission" date="2023-03" db="EMBL/GenBank/DDBJ databases">
        <title>Andean soil-derived lignocellulolytic bacterial consortium as a source of novel taxa and putative plastic-active enzymes.</title>
        <authorList>
            <person name="Diaz-Garcia L."/>
            <person name="Chuvochina M."/>
            <person name="Feuerriegel G."/>
            <person name="Bunk B."/>
            <person name="Sproer C."/>
            <person name="Streit W.R."/>
            <person name="Rodriguez L.M."/>
            <person name="Overmann J."/>
            <person name="Jimenez D.J."/>
        </authorList>
    </citation>
    <scope>NUCLEOTIDE SEQUENCE</scope>
    <source>
        <strain evidence="10">MAG 3858</strain>
    </source>
</reference>
<dbReference type="NCBIfam" id="TIGR04056">
    <property type="entry name" value="OMP_RagA_SusC"/>
    <property type="match status" value="1"/>
</dbReference>
<comment type="similarity">
    <text evidence="7">Belongs to the TonB-dependent receptor family.</text>
</comment>
<dbReference type="InterPro" id="IPR008969">
    <property type="entry name" value="CarboxyPept-like_regulatory"/>
</dbReference>